<evidence type="ECO:0000256" key="2">
    <source>
        <dbReference type="ARBA" id="ARBA00022896"/>
    </source>
</evidence>
<dbReference type="PANTHER" id="PTHR12907:SF26">
    <property type="entry name" value="HIF PROLYL HYDROXYLASE, ISOFORM C"/>
    <property type="match status" value="1"/>
</dbReference>
<comment type="cofactor">
    <cofactor evidence="1">
        <name>L-ascorbate</name>
        <dbReference type="ChEBI" id="CHEBI:38290"/>
    </cofactor>
</comment>
<protein>
    <submittedName>
        <fullName evidence="6">SM-20-related protein</fullName>
    </submittedName>
</protein>
<sequence length="240" mass="27665">MWTFYFQKGMFCTINFYLFHNGTLTILFSLPCPLGGICSQQKVMENSFEDLIASYIENKVGISEHFLSDALANSLKQNLLNLNQQSLLMEAGTGNSEAVSYDSAVRSDSIYWLDKKHNNIFENEFFAQIEAFITYLNLSCYTGITGYEFHYSLYEKGDFYLKHLDQFKNNPSRKYSMISYLNSDWQESDGGELLIHQLNNNQKIAPTQGKTVFFKSDELVHEVLVTQNTRMSITGWLKCD</sequence>
<evidence type="ECO:0000256" key="4">
    <source>
        <dbReference type="ARBA" id="ARBA00023002"/>
    </source>
</evidence>
<evidence type="ECO:0000256" key="3">
    <source>
        <dbReference type="ARBA" id="ARBA00022964"/>
    </source>
</evidence>
<dbReference type="Pfam" id="PF13661">
    <property type="entry name" value="2OG-FeII_Oxy_4"/>
    <property type="match status" value="1"/>
</dbReference>
<dbReference type="AlphaFoldDB" id="A0A1H6AAD0"/>
<evidence type="ECO:0000313" key="6">
    <source>
        <dbReference type="EMBL" id="SEG44706.1"/>
    </source>
</evidence>
<accession>A0A1H6AAD0</accession>
<dbReference type="PANTHER" id="PTHR12907">
    <property type="entry name" value="EGL NINE HOMOLOG-RELATED"/>
    <property type="match status" value="1"/>
</dbReference>
<proteinExistence type="predicted"/>
<evidence type="ECO:0000313" key="7">
    <source>
        <dbReference type="Proteomes" id="UP000236737"/>
    </source>
</evidence>
<dbReference type="InterPro" id="IPR006620">
    <property type="entry name" value="Pro_4_hyd_alph"/>
</dbReference>
<dbReference type="GO" id="GO:0031543">
    <property type="term" value="F:peptidyl-proline dioxygenase activity"/>
    <property type="evidence" value="ECO:0007669"/>
    <property type="project" value="TreeGrafter"/>
</dbReference>
<name>A0A1H6AAD0_9FLAO</name>
<dbReference type="InterPro" id="IPR051559">
    <property type="entry name" value="HIF_prolyl_hydroxylases"/>
</dbReference>
<dbReference type="InterPro" id="IPR039558">
    <property type="entry name" value="TPA1/OFD1_N"/>
</dbReference>
<keyword evidence="4" id="KW-0560">Oxidoreductase</keyword>
<keyword evidence="3" id="KW-0223">Dioxygenase</keyword>
<keyword evidence="2" id="KW-0847">Vitamin C</keyword>
<dbReference type="GO" id="GO:0071456">
    <property type="term" value="P:cellular response to hypoxia"/>
    <property type="evidence" value="ECO:0007669"/>
    <property type="project" value="TreeGrafter"/>
</dbReference>
<dbReference type="SMART" id="SM00702">
    <property type="entry name" value="P4Hc"/>
    <property type="match status" value="1"/>
</dbReference>
<evidence type="ECO:0000259" key="5">
    <source>
        <dbReference type="SMART" id="SM00702"/>
    </source>
</evidence>
<reference evidence="7" key="1">
    <citation type="submission" date="2016-10" db="EMBL/GenBank/DDBJ databases">
        <authorList>
            <person name="Varghese N."/>
            <person name="Submissions S."/>
        </authorList>
    </citation>
    <scope>NUCLEOTIDE SEQUENCE [LARGE SCALE GENOMIC DNA]</scope>
    <source>
        <strain evidence="7">CGMCC 1.9230</strain>
    </source>
</reference>
<evidence type="ECO:0000256" key="1">
    <source>
        <dbReference type="ARBA" id="ARBA00001961"/>
    </source>
</evidence>
<feature type="domain" description="Prolyl 4-hydroxylase alpha subunit" evidence="5">
    <location>
        <begin position="58"/>
        <end position="238"/>
    </location>
</feature>
<dbReference type="EMBL" id="FNVP01000014">
    <property type="protein sequence ID" value="SEG44706.1"/>
    <property type="molecule type" value="Genomic_DNA"/>
</dbReference>
<keyword evidence="7" id="KW-1185">Reference proteome</keyword>
<gene>
    <name evidence="6" type="ORF">SAMN04488130_11428</name>
</gene>
<organism evidence="6 7">
    <name type="scientific">Flavobacterium urumqiense</name>
    <dbReference type="NCBI Taxonomy" id="935224"/>
    <lineage>
        <taxon>Bacteria</taxon>
        <taxon>Pseudomonadati</taxon>
        <taxon>Bacteroidota</taxon>
        <taxon>Flavobacteriia</taxon>
        <taxon>Flavobacteriales</taxon>
        <taxon>Flavobacteriaceae</taxon>
        <taxon>Flavobacterium</taxon>
    </lineage>
</organism>
<dbReference type="Proteomes" id="UP000236737">
    <property type="component" value="Unassembled WGS sequence"/>
</dbReference>
<dbReference type="GO" id="GO:0008198">
    <property type="term" value="F:ferrous iron binding"/>
    <property type="evidence" value="ECO:0007669"/>
    <property type="project" value="TreeGrafter"/>
</dbReference>
<dbReference type="Gene3D" id="2.60.120.620">
    <property type="entry name" value="q2cbj1_9rhob like domain"/>
    <property type="match status" value="1"/>
</dbReference>
<dbReference type="GO" id="GO:0031418">
    <property type="term" value="F:L-ascorbic acid binding"/>
    <property type="evidence" value="ECO:0007669"/>
    <property type="project" value="UniProtKB-KW"/>
</dbReference>